<dbReference type="Proteomes" id="UP000308730">
    <property type="component" value="Unassembled WGS sequence"/>
</dbReference>
<protein>
    <submittedName>
        <fullName evidence="2">Uncharacterized protein</fullName>
    </submittedName>
</protein>
<keyword evidence="1" id="KW-0472">Membrane</keyword>
<keyword evidence="3" id="KW-1185">Reference proteome</keyword>
<gene>
    <name evidence="2" type="ORF">EUX98_g1836</name>
</gene>
<accession>A0A4S4N8T6</accession>
<feature type="transmembrane region" description="Helical" evidence="1">
    <location>
        <begin position="208"/>
        <end position="234"/>
    </location>
</feature>
<proteinExistence type="predicted"/>
<dbReference type="OrthoDB" id="3354175at2759"/>
<reference evidence="2 3" key="1">
    <citation type="submission" date="2019-02" db="EMBL/GenBank/DDBJ databases">
        <title>Genome sequencing of the rare red list fungi Antrodiella citrinella (Flaviporus citrinellus).</title>
        <authorList>
            <person name="Buettner E."/>
            <person name="Kellner H."/>
        </authorList>
    </citation>
    <scope>NUCLEOTIDE SEQUENCE [LARGE SCALE GENOMIC DNA]</scope>
    <source>
        <strain evidence="2 3">DSM 108506</strain>
    </source>
</reference>
<feature type="transmembrane region" description="Helical" evidence="1">
    <location>
        <begin position="101"/>
        <end position="119"/>
    </location>
</feature>
<comment type="caution">
    <text evidence="2">The sequence shown here is derived from an EMBL/GenBank/DDBJ whole genome shotgun (WGS) entry which is preliminary data.</text>
</comment>
<feature type="transmembrane region" description="Helical" evidence="1">
    <location>
        <begin position="126"/>
        <end position="147"/>
    </location>
</feature>
<dbReference type="AlphaFoldDB" id="A0A4S4N8T6"/>
<evidence type="ECO:0000313" key="2">
    <source>
        <dbReference type="EMBL" id="THH32340.1"/>
    </source>
</evidence>
<keyword evidence="1" id="KW-0812">Transmembrane</keyword>
<evidence type="ECO:0000256" key="1">
    <source>
        <dbReference type="SAM" id="Phobius"/>
    </source>
</evidence>
<name>A0A4S4N8T6_9APHY</name>
<evidence type="ECO:0000313" key="3">
    <source>
        <dbReference type="Proteomes" id="UP000308730"/>
    </source>
</evidence>
<sequence>MVLRLSEAGIISTSLQGMMYGFSVLMFILTGWILLRHKRRRQTNWGVMTAGFTLFSLSTAIFAVNVTRLQEGLLDVGPFLSGGVEEYFSNISQPTFVIKSTLYNVQTLVLDAVVIYRAYIAWQRWYAILLPVVSWLGLLATTIGNNIALATPGSSSSNVFALQYGRWISAVYSTTLATNLTATGLLAYRIWMVSHRAADYVAADRLNLILRVVIESGAIYSVAIFAALVCFLSGSAGTFVALDLLCPLINIVFNMIIVRVGLATDSELSPSGSVGPTSALDFDL</sequence>
<keyword evidence="1" id="KW-1133">Transmembrane helix</keyword>
<dbReference type="EMBL" id="SGPM01000024">
    <property type="protein sequence ID" value="THH32340.1"/>
    <property type="molecule type" value="Genomic_DNA"/>
</dbReference>
<feature type="transmembrane region" description="Helical" evidence="1">
    <location>
        <begin position="17"/>
        <end position="35"/>
    </location>
</feature>
<organism evidence="2 3">
    <name type="scientific">Antrodiella citrinella</name>
    <dbReference type="NCBI Taxonomy" id="2447956"/>
    <lineage>
        <taxon>Eukaryota</taxon>
        <taxon>Fungi</taxon>
        <taxon>Dikarya</taxon>
        <taxon>Basidiomycota</taxon>
        <taxon>Agaricomycotina</taxon>
        <taxon>Agaricomycetes</taxon>
        <taxon>Polyporales</taxon>
        <taxon>Steccherinaceae</taxon>
        <taxon>Antrodiella</taxon>
    </lineage>
</organism>
<feature type="transmembrane region" description="Helical" evidence="1">
    <location>
        <begin position="47"/>
        <end position="66"/>
    </location>
</feature>
<feature type="transmembrane region" description="Helical" evidence="1">
    <location>
        <begin position="167"/>
        <end position="188"/>
    </location>
</feature>
<feature type="transmembrane region" description="Helical" evidence="1">
    <location>
        <begin position="240"/>
        <end position="262"/>
    </location>
</feature>